<dbReference type="RefSeq" id="WP_091431221.1">
    <property type="nucleotide sequence ID" value="NZ_FNMV01000005.1"/>
</dbReference>
<reference evidence="3" key="1">
    <citation type="submission" date="2016-10" db="EMBL/GenBank/DDBJ databases">
        <authorList>
            <person name="Varghese N."/>
            <person name="Submissions S."/>
        </authorList>
    </citation>
    <scope>NUCLEOTIDE SEQUENCE [LARGE SCALE GENOMIC DNA]</scope>
    <source>
        <strain evidence="3">DSM 15718</strain>
    </source>
</reference>
<proteinExistence type="predicted"/>
<protein>
    <recommendedName>
        <fullName evidence="4">Lipoprotein</fullName>
    </recommendedName>
</protein>
<organism evidence="2 3">
    <name type="scientific">Flavobacterium degerlachei</name>
    <dbReference type="NCBI Taxonomy" id="229203"/>
    <lineage>
        <taxon>Bacteria</taxon>
        <taxon>Pseudomonadati</taxon>
        <taxon>Bacteroidota</taxon>
        <taxon>Flavobacteriia</taxon>
        <taxon>Flavobacteriales</taxon>
        <taxon>Flavobacteriaceae</taxon>
        <taxon>Flavobacterium</taxon>
    </lineage>
</organism>
<name>A0A1H2WT36_9FLAO</name>
<dbReference type="OrthoDB" id="978531at2"/>
<dbReference type="AlphaFoldDB" id="A0A1H2WT36"/>
<evidence type="ECO:0000256" key="1">
    <source>
        <dbReference type="SAM" id="SignalP"/>
    </source>
</evidence>
<accession>A0A1H2WT36</accession>
<feature type="chain" id="PRO_5011569864" description="Lipoprotein" evidence="1">
    <location>
        <begin position="21"/>
        <end position="241"/>
    </location>
</feature>
<dbReference type="EMBL" id="FNMV01000005">
    <property type="protein sequence ID" value="SDW83731.1"/>
    <property type="molecule type" value="Genomic_DNA"/>
</dbReference>
<feature type="signal peptide" evidence="1">
    <location>
        <begin position="1"/>
        <end position="20"/>
    </location>
</feature>
<dbReference type="Proteomes" id="UP000198569">
    <property type="component" value="Unassembled WGS sequence"/>
</dbReference>
<evidence type="ECO:0000313" key="2">
    <source>
        <dbReference type="EMBL" id="SDW83731.1"/>
    </source>
</evidence>
<keyword evidence="3" id="KW-1185">Reference proteome</keyword>
<sequence length="241" mass="28491">MKYAFLLLLLVLLTSCEVTETLHINPDNSGTIEFDSHRNENSYMQIAGEEYAKETVYKDTTYVFQEYIDKFNANFIKYTVKEQELFNTFKNVKVHIKKSAFDKEFRTTITQAFQKVEDIADLSKTENYADDIKYNYALTAEEHYYNIRYSFNGNHFNTIVTITDEDIFQKEKDKMEEYKKRLLKFNLVQTYTLKYHFPRNIKSVSNSNAAISEDKKSLELQFSIFDFLQNPTTSNLEVVLE</sequence>
<dbReference type="PROSITE" id="PS51257">
    <property type="entry name" value="PROKAR_LIPOPROTEIN"/>
    <property type="match status" value="1"/>
</dbReference>
<evidence type="ECO:0008006" key="4">
    <source>
        <dbReference type="Google" id="ProtNLM"/>
    </source>
</evidence>
<evidence type="ECO:0000313" key="3">
    <source>
        <dbReference type="Proteomes" id="UP000198569"/>
    </source>
</evidence>
<gene>
    <name evidence="2" type="ORF">SAMN05444338_10550</name>
</gene>
<keyword evidence="1" id="KW-0732">Signal</keyword>
<dbReference type="STRING" id="229203.SAMN05444338_10550"/>